<dbReference type="RefSeq" id="WP_003577026.1">
    <property type="nucleotide sequence ID" value="NZ_JH719393.1"/>
</dbReference>
<dbReference type="PANTHER" id="PTHR42796">
    <property type="entry name" value="FUMARYLACETOACETATE HYDROLASE DOMAIN-CONTAINING PROTEIN 2A-RELATED"/>
    <property type="match status" value="1"/>
</dbReference>
<dbReference type="OrthoDB" id="5197601at2"/>
<reference evidence="4 5" key="1">
    <citation type="submission" date="2012-02" db="EMBL/GenBank/DDBJ databases">
        <title>Improved High-Quality Draft Sequence of Rhizobium leguminosarum bv. trifolii WSM2297.</title>
        <authorList>
            <consortium name="US DOE Joint Genome Institute"/>
            <person name="Lucas S."/>
            <person name="Han J."/>
            <person name="Lapidus A."/>
            <person name="Cheng J.-F."/>
            <person name="Goodwin L."/>
            <person name="Pitluck S."/>
            <person name="Peters L."/>
            <person name="Ovchinnikova G."/>
            <person name="Zhang X."/>
            <person name="Detter J.C."/>
            <person name="Han C."/>
            <person name="Tapia R."/>
            <person name="Land M."/>
            <person name="Hauser L."/>
            <person name="Kyrpides N."/>
            <person name="Ivanova N."/>
            <person name="Pagani I."/>
            <person name="Brau L."/>
            <person name="Yates R."/>
            <person name="O'Hara G."/>
            <person name="Rui T."/>
            <person name="Howieson J."/>
            <person name="Reeve W."/>
            <person name="Woyke T."/>
        </authorList>
    </citation>
    <scope>NUCLEOTIDE SEQUENCE [LARGE SCALE GENOMIC DNA]</scope>
    <source>
        <strain evidence="4 5">WSM2297</strain>
    </source>
</reference>
<dbReference type="InterPro" id="IPR036663">
    <property type="entry name" value="Fumarylacetoacetase_C_sf"/>
</dbReference>
<organism evidence="4 5">
    <name type="scientific">Rhizobium leguminosarum bv. trifolii WSM2297</name>
    <dbReference type="NCBI Taxonomy" id="754762"/>
    <lineage>
        <taxon>Bacteria</taxon>
        <taxon>Pseudomonadati</taxon>
        <taxon>Pseudomonadota</taxon>
        <taxon>Alphaproteobacteria</taxon>
        <taxon>Hyphomicrobiales</taxon>
        <taxon>Rhizobiaceae</taxon>
        <taxon>Rhizobium/Agrobacterium group</taxon>
        <taxon>Rhizobium</taxon>
    </lineage>
</organism>
<accession>J0WFP7</accession>
<dbReference type="FunFam" id="3.90.850.10:FF:000002">
    <property type="entry name" value="2-hydroxyhepta-2,4-diene-1,7-dioate isomerase"/>
    <property type="match status" value="1"/>
</dbReference>
<dbReference type="InterPro" id="IPR011234">
    <property type="entry name" value="Fumarylacetoacetase-like_C"/>
</dbReference>
<evidence type="ECO:0000313" key="4">
    <source>
        <dbReference type="EMBL" id="EJC84198.1"/>
    </source>
</evidence>
<dbReference type="HOGENOM" id="CLU_028458_3_0_5"/>
<gene>
    <name evidence="4" type="ORF">Rleg4DRAFT_6000</name>
</gene>
<dbReference type="GO" id="GO:0019752">
    <property type="term" value="P:carboxylic acid metabolic process"/>
    <property type="evidence" value="ECO:0007669"/>
    <property type="project" value="UniProtKB-ARBA"/>
</dbReference>
<dbReference type="Pfam" id="PF01557">
    <property type="entry name" value="FAA_hydrolase"/>
    <property type="match status" value="1"/>
</dbReference>
<dbReference type="Gene3D" id="3.90.850.10">
    <property type="entry name" value="Fumarylacetoacetase-like, C-terminal domain"/>
    <property type="match status" value="1"/>
</dbReference>
<comment type="similarity">
    <text evidence="1">Belongs to the FAH family.</text>
</comment>
<evidence type="ECO:0000256" key="1">
    <source>
        <dbReference type="ARBA" id="ARBA00010211"/>
    </source>
</evidence>
<feature type="domain" description="Fumarylacetoacetase-like C-terminal" evidence="3">
    <location>
        <begin position="95"/>
        <end position="301"/>
    </location>
</feature>
<dbReference type="GO" id="GO:0016853">
    <property type="term" value="F:isomerase activity"/>
    <property type="evidence" value="ECO:0007669"/>
    <property type="project" value="UniProtKB-ARBA"/>
</dbReference>
<dbReference type="Proteomes" id="UP000005732">
    <property type="component" value="Unassembled WGS sequence"/>
</dbReference>
<evidence type="ECO:0000256" key="2">
    <source>
        <dbReference type="ARBA" id="ARBA00022723"/>
    </source>
</evidence>
<dbReference type="PANTHER" id="PTHR42796:SF4">
    <property type="entry name" value="FUMARYLACETOACETATE HYDROLASE DOMAIN-CONTAINING PROTEIN 2A"/>
    <property type="match status" value="1"/>
</dbReference>
<dbReference type="AlphaFoldDB" id="J0WFP7"/>
<name>J0WFP7_RHILT</name>
<evidence type="ECO:0000259" key="3">
    <source>
        <dbReference type="Pfam" id="PF01557"/>
    </source>
</evidence>
<protein>
    <submittedName>
        <fullName evidence="4">2-keto-4-pentenoate hydratase/2-oxohepta-3-ene-1,7-dioic acid hydratase</fullName>
    </submittedName>
</protein>
<evidence type="ECO:0000313" key="5">
    <source>
        <dbReference type="Proteomes" id="UP000005732"/>
    </source>
</evidence>
<proteinExistence type="inferred from homology"/>
<keyword evidence="2" id="KW-0479">Metal-binding</keyword>
<sequence>MKLVSYDENGTPRFGALCGDRVIDLAGASELYAADDETIEIIPSRIETFFEEPAVFSESARAVIARFEADHVANDAISKLRSDVKLLPPIGRPPKIICVARNYAEHAKEAGLEISPIPIIFARFANTFVADGGPVIVPSVSTHLDWEGELAIIIGKNTNGRRLKKEEAMDYVFGYSIFNDVTVRDYQFRVTQYTAGKNFRASGPFGPVIVTADEIADPHKLDIRTTLNGEVMQFANTETMIYDIPTILEHISDFIDLEAGDVIPTGTPAGVGFKRKPPIFLKHGDRITVEIPGIGTLSNPVIDEGTA</sequence>
<dbReference type="EMBL" id="JH719393">
    <property type="protein sequence ID" value="EJC84198.1"/>
    <property type="molecule type" value="Genomic_DNA"/>
</dbReference>
<dbReference type="GO" id="GO:0046872">
    <property type="term" value="F:metal ion binding"/>
    <property type="evidence" value="ECO:0007669"/>
    <property type="project" value="UniProtKB-KW"/>
</dbReference>
<dbReference type="InterPro" id="IPR051121">
    <property type="entry name" value="FAH"/>
</dbReference>
<dbReference type="SUPFAM" id="SSF56529">
    <property type="entry name" value="FAH"/>
    <property type="match status" value="1"/>
</dbReference>